<evidence type="ECO:0000256" key="1">
    <source>
        <dbReference type="PROSITE-ProRule" id="PRU00076"/>
    </source>
</evidence>
<feature type="domain" description="EGF-like" evidence="3">
    <location>
        <begin position="39"/>
        <end position="83"/>
    </location>
</feature>
<keyword evidence="1" id="KW-1015">Disulfide bond</keyword>
<dbReference type="PROSITE" id="PS01186">
    <property type="entry name" value="EGF_2"/>
    <property type="match status" value="1"/>
</dbReference>
<dbReference type="InterPro" id="IPR000742">
    <property type="entry name" value="EGF"/>
</dbReference>
<reference evidence="5" key="1">
    <citation type="submission" date="2017-02" db="UniProtKB">
        <authorList>
            <consortium name="WormBaseParasite"/>
        </authorList>
    </citation>
    <scope>IDENTIFICATION</scope>
</reference>
<comment type="caution">
    <text evidence="1">Lacks conserved residue(s) required for the propagation of feature annotation.</text>
</comment>
<name>A0A0N5B1H8_9BILA</name>
<sequence>MVTEGCSVRLRNVQVDNVEATTVIAPAAGISYDFPARNRHMNCSKEKSDYCYNNGTCFIWMGVSGIPRMFCNCPSPFGGSRCDQISHGEMFEVKMSSVQMAAMSTVVVTVIGVAVLFSSALYFYRRHLKGKEEAEGGFLRRCAKNWVGKSRYPLKVSALRQSNCPDDTRITILIDPII</sequence>
<proteinExistence type="predicted"/>
<feature type="transmembrane region" description="Helical" evidence="2">
    <location>
        <begin position="100"/>
        <end position="124"/>
    </location>
</feature>
<evidence type="ECO:0000259" key="3">
    <source>
        <dbReference type="PROSITE" id="PS50026"/>
    </source>
</evidence>
<keyword evidence="2" id="KW-0472">Membrane</keyword>
<accession>A0A0N5B1H8</accession>
<dbReference type="Gene3D" id="2.10.25.10">
    <property type="entry name" value="Laminin"/>
    <property type="match status" value="1"/>
</dbReference>
<evidence type="ECO:0000256" key="2">
    <source>
        <dbReference type="SAM" id="Phobius"/>
    </source>
</evidence>
<keyword evidence="2" id="KW-1133">Transmembrane helix</keyword>
<organism evidence="4 5">
    <name type="scientific">Syphacia muris</name>
    <dbReference type="NCBI Taxonomy" id="451379"/>
    <lineage>
        <taxon>Eukaryota</taxon>
        <taxon>Metazoa</taxon>
        <taxon>Ecdysozoa</taxon>
        <taxon>Nematoda</taxon>
        <taxon>Chromadorea</taxon>
        <taxon>Rhabditida</taxon>
        <taxon>Spirurina</taxon>
        <taxon>Oxyuridomorpha</taxon>
        <taxon>Oxyuroidea</taxon>
        <taxon>Oxyuridae</taxon>
        <taxon>Syphacia</taxon>
    </lineage>
</organism>
<protein>
    <submittedName>
        <fullName evidence="5">EGF-like domain-containing protein</fullName>
    </submittedName>
</protein>
<keyword evidence="1" id="KW-0245">EGF-like domain</keyword>
<keyword evidence="2" id="KW-0812">Transmembrane</keyword>
<dbReference type="Proteomes" id="UP000046393">
    <property type="component" value="Unplaced"/>
</dbReference>
<keyword evidence="4" id="KW-1185">Reference proteome</keyword>
<evidence type="ECO:0000313" key="4">
    <source>
        <dbReference type="Proteomes" id="UP000046393"/>
    </source>
</evidence>
<evidence type="ECO:0000313" key="5">
    <source>
        <dbReference type="WBParaSite" id="SMUV_0001114401-mRNA-1"/>
    </source>
</evidence>
<dbReference type="SUPFAM" id="SSF57196">
    <property type="entry name" value="EGF/Laminin"/>
    <property type="match status" value="1"/>
</dbReference>
<dbReference type="PROSITE" id="PS00022">
    <property type="entry name" value="EGF_1"/>
    <property type="match status" value="1"/>
</dbReference>
<feature type="disulfide bond" evidence="1">
    <location>
        <begin position="73"/>
        <end position="82"/>
    </location>
</feature>
<dbReference type="PROSITE" id="PS50026">
    <property type="entry name" value="EGF_3"/>
    <property type="match status" value="1"/>
</dbReference>
<dbReference type="WBParaSite" id="SMUV_0001114401-mRNA-1">
    <property type="protein sequence ID" value="SMUV_0001114401-mRNA-1"/>
    <property type="gene ID" value="SMUV_0001114401"/>
</dbReference>
<dbReference type="AlphaFoldDB" id="A0A0N5B1H8"/>